<evidence type="ECO:0000256" key="1">
    <source>
        <dbReference type="ARBA" id="ARBA00012552"/>
    </source>
</evidence>
<keyword evidence="4 7" id="KW-0347">Helicase</keyword>
<comment type="similarity">
    <text evidence="7">Belongs to the DEAD box helicase family.</text>
</comment>
<dbReference type="CDD" id="cd00268">
    <property type="entry name" value="DEADc"/>
    <property type="match status" value="1"/>
</dbReference>
<dbReference type="SMART" id="SM00487">
    <property type="entry name" value="DEXDc"/>
    <property type="match status" value="1"/>
</dbReference>
<dbReference type="Gene3D" id="3.40.50.300">
    <property type="entry name" value="P-loop containing nucleotide triphosphate hydrolases"/>
    <property type="match status" value="2"/>
</dbReference>
<comment type="caution">
    <text evidence="11">The sequence shown here is derived from an EMBL/GenBank/DDBJ whole genome shotgun (WGS) entry which is preliminary data.</text>
</comment>
<organism evidence="11 12">
    <name type="scientific">Carboxydothermus ferrireducens DSM 11255</name>
    <dbReference type="NCBI Taxonomy" id="1119529"/>
    <lineage>
        <taxon>Bacteria</taxon>
        <taxon>Bacillati</taxon>
        <taxon>Bacillota</taxon>
        <taxon>Clostridia</taxon>
        <taxon>Thermoanaerobacterales</taxon>
        <taxon>Thermoanaerobacteraceae</taxon>
        <taxon>Carboxydothermus</taxon>
    </lineage>
</organism>
<sequence>MEEFKKLGLITPLLKAVNDLGFEMPTPIQKEAIPLILEGHNLVGQAPTGTGKTAAYLLPVLQRIQRGKKAQVLIVTPTRELALQVADEVAKLGKYLKVRALAVYGGQAIERQIRGLRQGVEVIVGTPGRILDHIGRKTFPAAEIKTVILDEADEMLDMGFIDDIEAILNTLTNRQQTLLFSATLPAPIKTIIKKFLGGYKTVKLVGREKTVPAIRQVYYELPETEKIEGLVSILNSELPIQAIVFCRTKKRVDEVVEQLNFRGYAAKGLHGDMSQRERTQTIKSFKAGKTELLVATDVAARGLDIPDVSHVINFDIPQNPESYIHRIGRTGRAGREGKAITLINYRERKLLKAIEEAINKRLKREILPEPVDLEEARFKKIAKKILDTITKGVPALYLEMAARLLEEEESEQLLGATLYLLENRSLQNGF</sequence>
<evidence type="ECO:0000256" key="6">
    <source>
        <dbReference type="PROSITE-ProRule" id="PRU00552"/>
    </source>
</evidence>
<dbReference type="PROSITE" id="PS51195">
    <property type="entry name" value="Q_MOTIF"/>
    <property type="match status" value="1"/>
</dbReference>
<dbReference type="Proteomes" id="UP000604066">
    <property type="component" value="Unassembled WGS sequence"/>
</dbReference>
<proteinExistence type="inferred from homology"/>
<dbReference type="GO" id="GO:0003724">
    <property type="term" value="F:RNA helicase activity"/>
    <property type="evidence" value="ECO:0007669"/>
    <property type="project" value="UniProtKB-EC"/>
</dbReference>
<name>A0ABX2R862_9THEO</name>
<keyword evidence="12" id="KW-1185">Reference proteome</keyword>
<feature type="short sequence motif" description="Q motif" evidence="6">
    <location>
        <begin position="2"/>
        <end position="30"/>
    </location>
</feature>
<dbReference type="PANTHER" id="PTHR47963:SF8">
    <property type="entry name" value="ATP-DEPENDENT RNA HELICASE DEAD"/>
    <property type="match status" value="1"/>
</dbReference>
<dbReference type="InterPro" id="IPR044742">
    <property type="entry name" value="DEAD/DEAH_RhlB"/>
</dbReference>
<dbReference type="InterPro" id="IPR014001">
    <property type="entry name" value="Helicase_ATP-bd"/>
</dbReference>
<evidence type="ECO:0000256" key="4">
    <source>
        <dbReference type="ARBA" id="ARBA00022806"/>
    </source>
</evidence>
<accession>A0ABX2R862</accession>
<dbReference type="PROSITE" id="PS51194">
    <property type="entry name" value="HELICASE_CTER"/>
    <property type="match status" value="1"/>
</dbReference>
<reference evidence="11 12" key="1">
    <citation type="submission" date="2020-07" db="EMBL/GenBank/DDBJ databases">
        <title>Genomic Encyclopedia of Type Strains, Phase III (KMG-III): the genomes of soil and plant-associated and newly described type strains.</title>
        <authorList>
            <person name="Whitman W."/>
        </authorList>
    </citation>
    <scope>NUCLEOTIDE SEQUENCE [LARGE SCALE GENOMIC DNA]</scope>
    <source>
        <strain evidence="11 12">DSM 11255</strain>
    </source>
</reference>
<evidence type="ECO:0000256" key="5">
    <source>
        <dbReference type="ARBA" id="ARBA00022840"/>
    </source>
</evidence>
<evidence type="ECO:0000256" key="7">
    <source>
        <dbReference type="RuleBase" id="RU000492"/>
    </source>
</evidence>
<dbReference type="PANTHER" id="PTHR47963">
    <property type="entry name" value="DEAD-BOX ATP-DEPENDENT RNA HELICASE 47, MITOCHONDRIAL"/>
    <property type="match status" value="1"/>
</dbReference>
<dbReference type="Pfam" id="PF00270">
    <property type="entry name" value="DEAD"/>
    <property type="match status" value="1"/>
</dbReference>
<dbReference type="Pfam" id="PF00271">
    <property type="entry name" value="Helicase_C"/>
    <property type="match status" value="1"/>
</dbReference>
<dbReference type="SMART" id="SM00490">
    <property type="entry name" value="HELICc"/>
    <property type="match status" value="1"/>
</dbReference>
<dbReference type="EC" id="3.6.4.13" evidence="1"/>
<protein>
    <recommendedName>
        <fullName evidence="1">RNA helicase</fullName>
        <ecNumber evidence="1">3.6.4.13</ecNumber>
    </recommendedName>
</protein>
<dbReference type="PROSITE" id="PS00039">
    <property type="entry name" value="DEAD_ATP_HELICASE"/>
    <property type="match status" value="1"/>
</dbReference>
<dbReference type="PROSITE" id="PS51192">
    <property type="entry name" value="HELICASE_ATP_BIND_1"/>
    <property type="match status" value="1"/>
</dbReference>
<dbReference type="InterPro" id="IPR050547">
    <property type="entry name" value="DEAD_box_RNA_helicases"/>
</dbReference>
<dbReference type="SUPFAM" id="SSF52540">
    <property type="entry name" value="P-loop containing nucleoside triphosphate hydrolases"/>
    <property type="match status" value="1"/>
</dbReference>
<evidence type="ECO:0000259" key="8">
    <source>
        <dbReference type="PROSITE" id="PS51192"/>
    </source>
</evidence>
<dbReference type="InterPro" id="IPR014014">
    <property type="entry name" value="RNA_helicase_DEAD_Q_motif"/>
</dbReference>
<keyword evidence="5 7" id="KW-0067">ATP-binding</keyword>
<keyword evidence="3 7" id="KW-0378">Hydrolase</keyword>
<evidence type="ECO:0000256" key="2">
    <source>
        <dbReference type="ARBA" id="ARBA00022741"/>
    </source>
</evidence>
<dbReference type="EMBL" id="JACCBS010000002">
    <property type="protein sequence ID" value="NYE57362.1"/>
    <property type="molecule type" value="Genomic_DNA"/>
</dbReference>
<evidence type="ECO:0000259" key="9">
    <source>
        <dbReference type="PROSITE" id="PS51194"/>
    </source>
</evidence>
<evidence type="ECO:0000259" key="10">
    <source>
        <dbReference type="PROSITE" id="PS51195"/>
    </source>
</evidence>
<gene>
    <name evidence="11" type="ORF">HDG70_001077</name>
</gene>
<dbReference type="InterPro" id="IPR011545">
    <property type="entry name" value="DEAD/DEAH_box_helicase_dom"/>
</dbReference>
<keyword evidence="2 7" id="KW-0547">Nucleotide-binding</keyword>
<dbReference type="InterPro" id="IPR000629">
    <property type="entry name" value="RNA-helicase_DEAD-box_CS"/>
</dbReference>
<dbReference type="InterPro" id="IPR001650">
    <property type="entry name" value="Helicase_C-like"/>
</dbReference>
<feature type="domain" description="Helicase ATP-binding" evidence="8">
    <location>
        <begin position="33"/>
        <end position="202"/>
    </location>
</feature>
<evidence type="ECO:0000313" key="12">
    <source>
        <dbReference type="Proteomes" id="UP000604066"/>
    </source>
</evidence>
<dbReference type="CDD" id="cd18787">
    <property type="entry name" value="SF2_C_DEAD"/>
    <property type="match status" value="1"/>
</dbReference>
<dbReference type="RefSeq" id="WP_028051718.1">
    <property type="nucleotide sequence ID" value="NZ_ATYG01000004.1"/>
</dbReference>
<feature type="domain" description="Helicase C-terminal" evidence="9">
    <location>
        <begin position="226"/>
        <end position="374"/>
    </location>
</feature>
<dbReference type="InterPro" id="IPR027417">
    <property type="entry name" value="P-loop_NTPase"/>
</dbReference>
<dbReference type="GO" id="GO:0016787">
    <property type="term" value="F:hydrolase activity"/>
    <property type="evidence" value="ECO:0007669"/>
    <property type="project" value="UniProtKB-KW"/>
</dbReference>
<evidence type="ECO:0000256" key="3">
    <source>
        <dbReference type="ARBA" id="ARBA00022801"/>
    </source>
</evidence>
<feature type="domain" description="DEAD-box RNA helicase Q" evidence="10">
    <location>
        <begin position="2"/>
        <end position="30"/>
    </location>
</feature>
<evidence type="ECO:0000313" key="11">
    <source>
        <dbReference type="EMBL" id="NYE57362.1"/>
    </source>
</evidence>